<dbReference type="Proteomes" id="UP001054252">
    <property type="component" value="Unassembled WGS sequence"/>
</dbReference>
<dbReference type="EMBL" id="BPVZ01000097">
    <property type="protein sequence ID" value="GKV32716.1"/>
    <property type="molecule type" value="Genomic_DNA"/>
</dbReference>
<organism evidence="2 3">
    <name type="scientific">Rubroshorea leprosula</name>
    <dbReference type="NCBI Taxonomy" id="152421"/>
    <lineage>
        <taxon>Eukaryota</taxon>
        <taxon>Viridiplantae</taxon>
        <taxon>Streptophyta</taxon>
        <taxon>Embryophyta</taxon>
        <taxon>Tracheophyta</taxon>
        <taxon>Spermatophyta</taxon>
        <taxon>Magnoliopsida</taxon>
        <taxon>eudicotyledons</taxon>
        <taxon>Gunneridae</taxon>
        <taxon>Pentapetalae</taxon>
        <taxon>rosids</taxon>
        <taxon>malvids</taxon>
        <taxon>Malvales</taxon>
        <taxon>Dipterocarpaceae</taxon>
        <taxon>Rubroshorea</taxon>
    </lineage>
</organism>
<comment type="caution">
    <text evidence="2">The sequence shown here is derived from an EMBL/GenBank/DDBJ whole genome shotgun (WGS) entry which is preliminary data.</text>
</comment>
<sequence>MTPNPAALTRKSALLYRLVDYARRPVSSYSGSHARLFTKPIQIRRFEGFSSGCSNSYSLNSSHGARFNDVGAFKMGREQLGLDSFRVSAVSGGGSGGTGGFRGSGGGNSGDGSEGADGSGGRRWSFLSWLSYSCHSIGNFVLLQVSGSSSKVSCTDESHNVCTFDFDWGSDLPASKSLNIINATYSYPSKFWKGK</sequence>
<proteinExistence type="predicted"/>
<feature type="region of interest" description="Disordered" evidence="1">
    <location>
        <begin position="96"/>
        <end position="118"/>
    </location>
</feature>
<protein>
    <submittedName>
        <fullName evidence="2">Uncharacterized protein</fullName>
    </submittedName>
</protein>
<evidence type="ECO:0000313" key="2">
    <source>
        <dbReference type="EMBL" id="GKV32716.1"/>
    </source>
</evidence>
<evidence type="ECO:0000313" key="3">
    <source>
        <dbReference type="Proteomes" id="UP001054252"/>
    </source>
</evidence>
<dbReference type="AlphaFoldDB" id="A0AAV5L641"/>
<evidence type="ECO:0000256" key="1">
    <source>
        <dbReference type="SAM" id="MobiDB-lite"/>
    </source>
</evidence>
<reference evidence="2 3" key="1">
    <citation type="journal article" date="2021" name="Commun. Biol.">
        <title>The genome of Shorea leprosula (Dipterocarpaceae) highlights the ecological relevance of drought in aseasonal tropical rainforests.</title>
        <authorList>
            <person name="Ng K.K.S."/>
            <person name="Kobayashi M.J."/>
            <person name="Fawcett J.A."/>
            <person name="Hatakeyama M."/>
            <person name="Paape T."/>
            <person name="Ng C.H."/>
            <person name="Ang C.C."/>
            <person name="Tnah L.H."/>
            <person name="Lee C.T."/>
            <person name="Nishiyama T."/>
            <person name="Sese J."/>
            <person name="O'Brien M.J."/>
            <person name="Copetti D."/>
            <person name="Mohd Noor M.I."/>
            <person name="Ong R.C."/>
            <person name="Putra M."/>
            <person name="Sireger I.Z."/>
            <person name="Indrioko S."/>
            <person name="Kosugi Y."/>
            <person name="Izuno A."/>
            <person name="Isagi Y."/>
            <person name="Lee S.L."/>
            <person name="Shimizu K.K."/>
        </authorList>
    </citation>
    <scope>NUCLEOTIDE SEQUENCE [LARGE SCALE GENOMIC DNA]</scope>
    <source>
        <strain evidence="2">214</strain>
    </source>
</reference>
<name>A0AAV5L641_9ROSI</name>
<gene>
    <name evidence="2" type="ORF">SLEP1_g41302</name>
</gene>
<accession>A0AAV5L641</accession>
<keyword evidence="3" id="KW-1185">Reference proteome</keyword>